<gene>
    <name evidence="1" type="ORF">RHSP_01168</name>
</gene>
<comment type="caution">
    <text evidence="1">The sequence shown here is derived from an EMBL/GenBank/DDBJ whole genome shotgun (WGS) entry which is preliminary data.</text>
</comment>
<dbReference type="EMBL" id="AQHN01000011">
    <property type="protein sequence ID" value="ENN89106.1"/>
    <property type="molecule type" value="Genomic_DNA"/>
</dbReference>
<protein>
    <submittedName>
        <fullName evidence="1">Uncharacterized protein</fullName>
    </submittedName>
</protein>
<organism evidence="1 2">
    <name type="scientific">Rhizobium freirei PRF 81</name>
    <dbReference type="NCBI Taxonomy" id="363754"/>
    <lineage>
        <taxon>Bacteria</taxon>
        <taxon>Pseudomonadati</taxon>
        <taxon>Pseudomonadota</taxon>
        <taxon>Alphaproteobacteria</taxon>
        <taxon>Hyphomicrobiales</taxon>
        <taxon>Rhizobiaceae</taxon>
        <taxon>Rhizobium/Agrobacterium group</taxon>
        <taxon>Rhizobium</taxon>
    </lineage>
</organism>
<dbReference type="PATRIC" id="fig|363754.4.peg.1137"/>
<dbReference type="AlphaFoldDB" id="N6V7H1"/>
<evidence type="ECO:0000313" key="1">
    <source>
        <dbReference type="EMBL" id="ENN89106.1"/>
    </source>
</evidence>
<evidence type="ECO:0000313" key="2">
    <source>
        <dbReference type="Proteomes" id="UP000012429"/>
    </source>
</evidence>
<keyword evidence="2" id="KW-1185">Reference proteome</keyword>
<reference evidence="1 2" key="1">
    <citation type="journal article" date="2012" name="BMC Genomics">
        <title>Genomic basis of broad host range and environmental adaptability of Rhizobium tropici CIAT 899 and Rhizobium sp. PRF 81 which are used in inoculants for common bean (Phaseolus vulgaris L.).</title>
        <authorList>
            <person name="Ormeno-Orrillo E."/>
            <person name="Menna P."/>
            <person name="Almeida L.G."/>
            <person name="Ollero F.J."/>
            <person name="Nicolas M.F."/>
            <person name="Pains Rodrigues E."/>
            <person name="Shigueyoshi Nakatani A."/>
            <person name="Silva Batista J.S."/>
            <person name="Oliveira Chueire L.M."/>
            <person name="Souza R.C."/>
            <person name="Ribeiro Vasconcelos A.T."/>
            <person name="Megias M."/>
            <person name="Hungria M."/>
            <person name="Martinez-Romero E."/>
        </authorList>
    </citation>
    <scope>NUCLEOTIDE SEQUENCE [LARGE SCALE GENOMIC DNA]</scope>
    <source>
        <strain evidence="1 2">PRF 81</strain>
    </source>
</reference>
<sequence>MGQRGLSATDARQKLKDDTMNIRMITAAGLLLALAGCSTTTTTTKAVLPLLAKNPVQDRWQGQSAGRFFAAYGPPLSDRDDGGSRVYTWRGGYKNVTIKTKEGKTTGKRSLSCKADIVTNQSYEIRSVHILGDQPGISGPSYCAELLAPPEKAEQAEQAD</sequence>
<accession>N6V7H1</accession>
<dbReference type="Proteomes" id="UP000012429">
    <property type="component" value="Unassembled WGS sequence"/>
</dbReference>
<proteinExistence type="predicted"/>
<name>N6V7H1_9HYPH</name>